<dbReference type="PANTHER" id="PTHR10422:SF29">
    <property type="entry name" value="CYTOCHROME C OXIDASE SUBUNIT 1 HOMOLOG, BACTEROID"/>
    <property type="match status" value="1"/>
</dbReference>
<evidence type="ECO:0000256" key="2">
    <source>
        <dbReference type="SAM" id="Phobius"/>
    </source>
</evidence>
<reference evidence="4" key="1">
    <citation type="submission" date="2020-05" db="EMBL/GenBank/DDBJ databases">
        <authorList>
            <person name="Chiriac C."/>
            <person name="Salcher M."/>
            <person name="Ghai R."/>
            <person name="Kavagutti S V."/>
        </authorList>
    </citation>
    <scope>NUCLEOTIDE SEQUENCE</scope>
</reference>
<accession>A0A6J6YWQ3</accession>
<feature type="transmembrane region" description="Helical" evidence="2">
    <location>
        <begin position="369"/>
        <end position="391"/>
    </location>
</feature>
<dbReference type="InterPro" id="IPR036927">
    <property type="entry name" value="Cyt_c_oxase-like_su1_sf"/>
</dbReference>
<dbReference type="PROSITE" id="PS50855">
    <property type="entry name" value="COX1"/>
    <property type="match status" value="1"/>
</dbReference>
<feature type="transmembrane region" description="Helical" evidence="2">
    <location>
        <begin position="328"/>
        <end position="349"/>
    </location>
</feature>
<feature type="transmembrane region" description="Helical" evidence="2">
    <location>
        <begin position="81"/>
        <end position="103"/>
    </location>
</feature>
<dbReference type="GO" id="GO:0015990">
    <property type="term" value="P:electron transport coupled proton transport"/>
    <property type="evidence" value="ECO:0007669"/>
    <property type="project" value="TreeGrafter"/>
</dbReference>
<organism evidence="4">
    <name type="scientific">freshwater metagenome</name>
    <dbReference type="NCBI Taxonomy" id="449393"/>
    <lineage>
        <taxon>unclassified sequences</taxon>
        <taxon>metagenomes</taxon>
        <taxon>ecological metagenomes</taxon>
    </lineage>
</organism>
<dbReference type="PANTHER" id="PTHR10422">
    <property type="entry name" value="CYTOCHROME C OXIDASE SUBUNIT 1"/>
    <property type="match status" value="1"/>
</dbReference>
<keyword evidence="2" id="KW-0812">Transmembrane</keyword>
<dbReference type="PRINTS" id="PR01165">
    <property type="entry name" value="CYCOXIDASEI"/>
</dbReference>
<keyword evidence="2" id="KW-1133">Transmembrane helix</keyword>
<dbReference type="InterPro" id="IPR023616">
    <property type="entry name" value="Cyt_c_oxase-like_su1_dom"/>
</dbReference>
<feature type="transmembrane region" description="Helical" evidence="2">
    <location>
        <begin position="295"/>
        <end position="316"/>
    </location>
</feature>
<feature type="transmembrane region" description="Helical" evidence="2">
    <location>
        <begin position="115"/>
        <end position="136"/>
    </location>
</feature>
<dbReference type="GO" id="GO:0016020">
    <property type="term" value="C:membrane"/>
    <property type="evidence" value="ECO:0007669"/>
    <property type="project" value="InterPro"/>
</dbReference>
<feature type="transmembrane region" description="Helical" evidence="2">
    <location>
        <begin position="403"/>
        <end position="425"/>
    </location>
</feature>
<dbReference type="Gene3D" id="1.20.210.10">
    <property type="entry name" value="Cytochrome c oxidase-like, subunit I domain"/>
    <property type="match status" value="1"/>
</dbReference>
<dbReference type="GO" id="GO:0022904">
    <property type="term" value="P:respiratory electron transport chain"/>
    <property type="evidence" value="ECO:0007669"/>
    <property type="project" value="TreeGrafter"/>
</dbReference>
<proteinExistence type="predicted"/>
<feature type="domain" description="Cytochrome oxidase subunit I profile" evidence="3">
    <location>
        <begin position="24"/>
        <end position="351"/>
    </location>
</feature>
<dbReference type="AlphaFoldDB" id="A0A6J6YWQ3"/>
<feature type="transmembrane region" description="Helical" evidence="2">
    <location>
        <begin position="437"/>
        <end position="462"/>
    </location>
</feature>
<feature type="transmembrane region" description="Helical" evidence="2">
    <location>
        <begin position="233"/>
        <end position="257"/>
    </location>
</feature>
<dbReference type="GO" id="GO:0020037">
    <property type="term" value="F:heme binding"/>
    <property type="evidence" value="ECO:0007669"/>
    <property type="project" value="InterPro"/>
</dbReference>
<feature type="transmembrane region" description="Helical" evidence="2">
    <location>
        <begin position="188"/>
        <end position="213"/>
    </location>
</feature>
<feature type="compositionally biased region" description="Low complexity" evidence="1">
    <location>
        <begin position="9"/>
        <end position="24"/>
    </location>
</feature>
<gene>
    <name evidence="4" type="ORF">UFOPK3046_01260</name>
</gene>
<feature type="region of interest" description="Disordered" evidence="1">
    <location>
        <begin position="1"/>
        <end position="24"/>
    </location>
</feature>
<keyword evidence="2" id="KW-0472">Membrane</keyword>
<dbReference type="Pfam" id="PF00115">
    <property type="entry name" value="COX1"/>
    <property type="match status" value="1"/>
</dbReference>
<sequence length="521" mass="53369">MTLTDTRSSSDTPPAAAGSPSPTALERVIGTGEHEAIGRTFIMGSLLLMAVSAAALAAGALRSLSDGGPLDVTDNLWNSALVGMVLMGAIPLLLGLAICLIPLQVGSKAIAFPRAAALSLWTWLVSAVIFAISLGLDGGVGGADLEASRLGMLSMGSMMVALSLGAVCVATTVLSHRPVGMSLARVPFFSWSMLVAAPIWILTFGSTTAHVFLGQISQANAAGLALRYEAGVAWFLRAPSVYMLAIPVLGISCDLVAQGCGRRIARYGTVQALIAMFGVFSFGAWTQTSGGRENILWIAFVALAAVPVLGLLGLIADTLRHQKPAVSPGLIGVLLAFLLLLGGMLAGVLEALNTSGSGTLFSFEAVGLGWAQSLFLLSAAFIGGLAALSAWSRVVLRASAPGAIASAAIAAGLIGGGLLATVFLIQGLTGFGLNLSFYNVWVAVAAAVLALSALLGLMLTLVTSRGHARQPVTAGAAGLTLEWAQAELSPEDQALVMRTIVASPYPLLDFRFTGEAVEEDK</sequence>
<dbReference type="GO" id="GO:0009060">
    <property type="term" value="P:aerobic respiration"/>
    <property type="evidence" value="ECO:0007669"/>
    <property type="project" value="InterPro"/>
</dbReference>
<evidence type="ECO:0000259" key="3">
    <source>
        <dbReference type="PROSITE" id="PS50855"/>
    </source>
</evidence>
<dbReference type="EMBL" id="CAFAAQ010000119">
    <property type="protein sequence ID" value="CAB4812733.1"/>
    <property type="molecule type" value="Genomic_DNA"/>
</dbReference>
<feature type="transmembrane region" description="Helical" evidence="2">
    <location>
        <begin position="156"/>
        <end position="176"/>
    </location>
</feature>
<evidence type="ECO:0000313" key="4">
    <source>
        <dbReference type="EMBL" id="CAB4812733.1"/>
    </source>
</evidence>
<dbReference type="InterPro" id="IPR000883">
    <property type="entry name" value="Cyt_C_Oxase_1"/>
</dbReference>
<evidence type="ECO:0000256" key="1">
    <source>
        <dbReference type="SAM" id="MobiDB-lite"/>
    </source>
</evidence>
<feature type="transmembrane region" description="Helical" evidence="2">
    <location>
        <begin position="264"/>
        <end position="283"/>
    </location>
</feature>
<feature type="transmembrane region" description="Helical" evidence="2">
    <location>
        <begin position="41"/>
        <end position="61"/>
    </location>
</feature>
<protein>
    <submittedName>
        <fullName evidence="4">Unannotated protein</fullName>
    </submittedName>
</protein>
<dbReference type="SUPFAM" id="SSF81442">
    <property type="entry name" value="Cytochrome c oxidase subunit I-like"/>
    <property type="match status" value="1"/>
</dbReference>
<dbReference type="GO" id="GO:0004129">
    <property type="term" value="F:cytochrome-c oxidase activity"/>
    <property type="evidence" value="ECO:0007669"/>
    <property type="project" value="InterPro"/>
</dbReference>
<name>A0A6J6YWQ3_9ZZZZ</name>